<accession>A0A8S1EFT2</accession>
<protein>
    <submittedName>
        <fullName evidence="2">Uncharacterized protein</fullName>
    </submittedName>
</protein>
<comment type="caution">
    <text evidence="2">The sequence shown here is derived from an EMBL/GenBank/DDBJ whole genome shotgun (WGS) entry which is preliminary data.</text>
</comment>
<feature type="compositionally biased region" description="Basic and acidic residues" evidence="1">
    <location>
        <begin position="39"/>
        <end position="59"/>
    </location>
</feature>
<feature type="region of interest" description="Disordered" evidence="1">
    <location>
        <begin position="36"/>
        <end position="60"/>
    </location>
</feature>
<sequence length="147" mass="16675">MREVLTAASRALQTLATVRITLKLIERLVRRKGSNAPVNEKESVTMKEWKKKNKKDESSVKSSDVQFYLYCHALYLEVRAAALNLNKSLQPLMDEVGSEALLPKSVAEDLGQTRVVLTDCLPIIDSRIRRSYVMAIEDMQTTICSRF</sequence>
<evidence type="ECO:0000313" key="2">
    <source>
        <dbReference type="EMBL" id="CAB3402533.1"/>
    </source>
</evidence>
<reference evidence="2 3" key="1">
    <citation type="submission" date="2020-04" db="EMBL/GenBank/DDBJ databases">
        <authorList>
            <person name="Laetsch R D."/>
            <person name="Stevens L."/>
            <person name="Kumar S."/>
            <person name="Blaxter L. M."/>
        </authorList>
    </citation>
    <scope>NUCLEOTIDE SEQUENCE [LARGE SCALE GENOMIC DNA]</scope>
</reference>
<proteinExistence type="predicted"/>
<dbReference type="EMBL" id="CADEPM010000003">
    <property type="protein sequence ID" value="CAB3402533.1"/>
    <property type="molecule type" value="Genomic_DNA"/>
</dbReference>
<keyword evidence="3" id="KW-1185">Reference proteome</keyword>
<dbReference type="Proteomes" id="UP000494206">
    <property type="component" value="Unassembled WGS sequence"/>
</dbReference>
<dbReference type="AlphaFoldDB" id="A0A8S1EFT2"/>
<gene>
    <name evidence="2" type="ORF">CBOVIS_LOCUS5135</name>
</gene>
<organism evidence="2 3">
    <name type="scientific">Caenorhabditis bovis</name>
    <dbReference type="NCBI Taxonomy" id="2654633"/>
    <lineage>
        <taxon>Eukaryota</taxon>
        <taxon>Metazoa</taxon>
        <taxon>Ecdysozoa</taxon>
        <taxon>Nematoda</taxon>
        <taxon>Chromadorea</taxon>
        <taxon>Rhabditida</taxon>
        <taxon>Rhabditina</taxon>
        <taxon>Rhabditomorpha</taxon>
        <taxon>Rhabditoidea</taxon>
        <taxon>Rhabditidae</taxon>
        <taxon>Peloderinae</taxon>
        <taxon>Caenorhabditis</taxon>
    </lineage>
</organism>
<evidence type="ECO:0000313" key="3">
    <source>
        <dbReference type="Proteomes" id="UP000494206"/>
    </source>
</evidence>
<evidence type="ECO:0000256" key="1">
    <source>
        <dbReference type="SAM" id="MobiDB-lite"/>
    </source>
</evidence>
<name>A0A8S1EFT2_9PELO</name>